<accession>A0A1I5LTM9</accession>
<keyword evidence="3 4" id="KW-0658">Purine biosynthesis</keyword>
<evidence type="ECO:0000313" key="7">
    <source>
        <dbReference type="Proteomes" id="UP000586254"/>
    </source>
</evidence>
<dbReference type="InterPro" id="IPR036477">
    <property type="entry name" value="Formyl_transf_N_sf"/>
</dbReference>
<feature type="site" description="Raises pKa of active site His" evidence="4">
    <location>
        <position position="148"/>
    </location>
</feature>
<dbReference type="EMBL" id="JACCKS010000029">
    <property type="protein sequence ID" value="NZA39968.1"/>
    <property type="molecule type" value="Genomic_DNA"/>
</dbReference>
<feature type="binding site" evidence="4">
    <location>
        <begin position="12"/>
        <end position="14"/>
    </location>
    <ligand>
        <name>N(1)-(5-phospho-beta-D-ribosyl)glycinamide</name>
        <dbReference type="ChEBI" id="CHEBI:143788"/>
    </ligand>
</feature>
<dbReference type="UniPathway" id="UPA00074">
    <property type="reaction ID" value="UER00126"/>
</dbReference>
<sequence length="206" mass="22322">MTKIGVLVSGGGTNLQAVIDRVHHKSGEVAVVIANNADAYGLTRAQNSGIPTAVVLESDFEDYDAFNAEIIRILKDKGVELVVLAGYMKIITPAFVEAYPNKIVNIHPALIPSFCGEGYYGLHVHKAVIDYGVKVTGATVHFVNEEADAGPIIAQKTVEVADDDTPESIQKKVLEIEHTLLPWVVEQYCLGHISVEGRKTKITSEQ</sequence>
<dbReference type="Proteomes" id="UP000586254">
    <property type="component" value="Unassembled WGS sequence"/>
</dbReference>
<keyword evidence="2 4" id="KW-0808">Transferase</keyword>
<dbReference type="CDD" id="cd08645">
    <property type="entry name" value="FMT_core_GART"/>
    <property type="match status" value="1"/>
</dbReference>
<evidence type="ECO:0000313" key="6">
    <source>
        <dbReference type="EMBL" id="NZA39968.1"/>
    </source>
</evidence>
<feature type="binding site" evidence="4">
    <location>
        <begin position="88"/>
        <end position="91"/>
    </location>
    <ligand>
        <name>(6R)-10-formyltetrahydrofolate</name>
        <dbReference type="ChEBI" id="CHEBI:195366"/>
    </ligand>
</feature>
<dbReference type="PANTHER" id="PTHR43369">
    <property type="entry name" value="PHOSPHORIBOSYLGLYCINAMIDE FORMYLTRANSFERASE"/>
    <property type="match status" value="1"/>
</dbReference>
<evidence type="ECO:0000259" key="5">
    <source>
        <dbReference type="Pfam" id="PF00551"/>
    </source>
</evidence>
<comment type="pathway">
    <text evidence="1 4">Purine metabolism; IMP biosynthesis via de novo pathway; N(2)-formyl-N(1)-(5-phospho-D-ribosyl)glycinamide from N(1)-(5-phospho-D-ribosyl)glycinamide (10-formyl THF route): step 1/1.</text>
</comment>
<evidence type="ECO:0000256" key="4">
    <source>
        <dbReference type="HAMAP-Rule" id="MF_01930"/>
    </source>
</evidence>
<dbReference type="Pfam" id="PF00551">
    <property type="entry name" value="Formyl_trans_N"/>
    <property type="match status" value="1"/>
</dbReference>
<evidence type="ECO:0000256" key="1">
    <source>
        <dbReference type="ARBA" id="ARBA00005054"/>
    </source>
</evidence>
<dbReference type="NCBIfam" id="TIGR00639">
    <property type="entry name" value="PurN"/>
    <property type="match status" value="1"/>
</dbReference>
<dbReference type="PANTHER" id="PTHR43369:SF2">
    <property type="entry name" value="PHOSPHORIBOSYLGLYCINAMIDE FORMYLTRANSFERASE"/>
    <property type="match status" value="1"/>
</dbReference>
<comment type="caution">
    <text evidence="6">The sequence shown here is derived from an EMBL/GenBank/DDBJ whole genome shotgun (WGS) entry which is preliminary data.</text>
</comment>
<reference evidence="6 7" key="1">
    <citation type="submission" date="2020-07" db="EMBL/GenBank/DDBJ databases">
        <title>Organ Donor 1.</title>
        <authorList>
            <person name="Marsh A.J."/>
            <person name="Azcarate-Peril M.A."/>
        </authorList>
    </citation>
    <scope>NUCLEOTIDE SEQUENCE [LARGE SCALE GENOMIC DNA]</scope>
    <source>
        <strain evidence="6 7">AMC0717</strain>
    </source>
</reference>
<name>A0A1I5LTM9_9FIRM</name>
<comment type="similarity">
    <text evidence="4">Belongs to the GART family.</text>
</comment>
<evidence type="ECO:0000256" key="3">
    <source>
        <dbReference type="ARBA" id="ARBA00022755"/>
    </source>
</evidence>
<dbReference type="SUPFAM" id="SSF53328">
    <property type="entry name" value="Formyltransferase"/>
    <property type="match status" value="1"/>
</dbReference>
<feature type="binding site" evidence="4">
    <location>
        <position position="105"/>
    </location>
    <ligand>
        <name>(6R)-10-formyltetrahydrofolate</name>
        <dbReference type="ChEBI" id="CHEBI:195366"/>
    </ligand>
</feature>
<organism evidence="6 7">
    <name type="scientific">Eubacterium callanderi</name>
    <dbReference type="NCBI Taxonomy" id="53442"/>
    <lineage>
        <taxon>Bacteria</taxon>
        <taxon>Bacillati</taxon>
        <taxon>Bacillota</taxon>
        <taxon>Clostridia</taxon>
        <taxon>Eubacteriales</taxon>
        <taxon>Eubacteriaceae</taxon>
        <taxon>Eubacterium</taxon>
    </lineage>
</organism>
<dbReference type="GO" id="GO:0004644">
    <property type="term" value="F:phosphoribosylglycinamide formyltransferase activity"/>
    <property type="evidence" value="ECO:0007669"/>
    <property type="project" value="UniProtKB-UniRule"/>
</dbReference>
<dbReference type="GO" id="GO:0005737">
    <property type="term" value="C:cytoplasm"/>
    <property type="evidence" value="ECO:0007669"/>
    <property type="project" value="TreeGrafter"/>
</dbReference>
<feature type="active site" description="Proton donor" evidence="4">
    <location>
        <position position="107"/>
    </location>
</feature>
<dbReference type="GO" id="GO:0006189">
    <property type="term" value="P:'de novo' IMP biosynthetic process"/>
    <property type="evidence" value="ECO:0007669"/>
    <property type="project" value="UniProtKB-UniRule"/>
</dbReference>
<dbReference type="AlphaFoldDB" id="A0A1I5LTM9"/>
<dbReference type="Gene3D" id="3.40.50.170">
    <property type="entry name" value="Formyl transferase, N-terminal domain"/>
    <property type="match status" value="1"/>
</dbReference>
<comment type="caution">
    <text evidence="4">Lacks conserved residue(s) required for the propagation of feature annotation.</text>
</comment>
<dbReference type="RefSeq" id="WP_090413619.1">
    <property type="nucleotide sequence ID" value="NZ_CAJKZB010000004.1"/>
</dbReference>
<evidence type="ECO:0000256" key="2">
    <source>
        <dbReference type="ARBA" id="ARBA00022679"/>
    </source>
</evidence>
<protein>
    <recommendedName>
        <fullName evidence="4">Phosphoribosylglycinamide formyltransferase</fullName>
        <ecNumber evidence="4">2.1.2.2</ecNumber>
    </recommendedName>
    <alternativeName>
        <fullName evidence="4">5'-phosphoribosylglycinamide transformylase</fullName>
    </alternativeName>
    <alternativeName>
        <fullName evidence="4">GAR transformylase</fullName>
        <shortName evidence="4">GART</shortName>
    </alternativeName>
</protein>
<dbReference type="EC" id="2.1.2.2" evidence="4"/>
<dbReference type="HAMAP" id="MF_01930">
    <property type="entry name" value="PurN"/>
    <property type="match status" value="1"/>
</dbReference>
<proteinExistence type="inferred from homology"/>
<dbReference type="InterPro" id="IPR004607">
    <property type="entry name" value="GART"/>
</dbReference>
<feature type="domain" description="Formyl transferase N-terminal" evidence="5">
    <location>
        <begin position="3"/>
        <end position="184"/>
    </location>
</feature>
<dbReference type="InterPro" id="IPR002376">
    <property type="entry name" value="Formyl_transf_N"/>
</dbReference>
<comment type="function">
    <text evidence="4">Catalyzes the transfer of a formyl group from 10-formyltetrahydrofolate to 5-phospho-ribosyl-glycinamide (GAR), producing 5-phospho-ribosyl-N-formylglycinamide (FGAR) and tetrahydrofolate.</text>
</comment>
<gene>
    <name evidence="4" type="primary">purN</name>
    <name evidence="6" type="ORF">H0N91_17980</name>
</gene>
<comment type="catalytic activity">
    <reaction evidence="4">
        <text>N(1)-(5-phospho-beta-D-ribosyl)glycinamide + (6R)-10-formyltetrahydrofolate = N(2)-formyl-N(1)-(5-phospho-beta-D-ribosyl)glycinamide + (6S)-5,6,7,8-tetrahydrofolate + H(+)</text>
        <dbReference type="Rhea" id="RHEA:15053"/>
        <dbReference type="ChEBI" id="CHEBI:15378"/>
        <dbReference type="ChEBI" id="CHEBI:57453"/>
        <dbReference type="ChEBI" id="CHEBI:143788"/>
        <dbReference type="ChEBI" id="CHEBI:147286"/>
        <dbReference type="ChEBI" id="CHEBI:195366"/>
        <dbReference type="EC" id="2.1.2.2"/>
    </reaction>
</comment>